<feature type="compositionally biased region" description="Polar residues" evidence="1">
    <location>
        <begin position="70"/>
        <end position="81"/>
    </location>
</feature>
<dbReference type="Proteomes" id="UP000092460">
    <property type="component" value="Unassembled WGS sequence"/>
</dbReference>
<keyword evidence="3" id="KW-1185">Reference proteome</keyword>
<protein>
    <submittedName>
        <fullName evidence="2">Uncharacterized protein</fullName>
    </submittedName>
</protein>
<proteinExistence type="predicted"/>
<evidence type="ECO:0000313" key="2">
    <source>
        <dbReference type="EnsemblMetazoa" id="GPPI020272-PA"/>
    </source>
</evidence>
<evidence type="ECO:0000313" key="3">
    <source>
        <dbReference type="Proteomes" id="UP000092460"/>
    </source>
</evidence>
<reference evidence="3" key="1">
    <citation type="submission" date="2015-01" db="EMBL/GenBank/DDBJ databases">
        <authorList>
            <person name="Aksoy S."/>
            <person name="Warren W."/>
            <person name="Wilson R.K."/>
        </authorList>
    </citation>
    <scope>NUCLEOTIDE SEQUENCE [LARGE SCALE GENOMIC DNA]</scope>
    <source>
        <strain evidence="3">IAEA</strain>
    </source>
</reference>
<sequence length="81" mass="9611">MNVMSVMLSLHSKLCLRSNAIKEIFHRLAVPYTQKAERIENEVFFLQDRQISNNSNKNERERDEMESYYNEKQITNNSGID</sequence>
<reference evidence="2" key="2">
    <citation type="submission" date="2020-05" db="UniProtKB">
        <authorList>
            <consortium name="EnsemblMetazoa"/>
        </authorList>
    </citation>
    <scope>IDENTIFICATION</scope>
    <source>
        <strain evidence="2">IAEA</strain>
    </source>
</reference>
<organism evidence="2 3">
    <name type="scientific">Glossina palpalis gambiensis</name>
    <dbReference type="NCBI Taxonomy" id="67801"/>
    <lineage>
        <taxon>Eukaryota</taxon>
        <taxon>Metazoa</taxon>
        <taxon>Ecdysozoa</taxon>
        <taxon>Arthropoda</taxon>
        <taxon>Hexapoda</taxon>
        <taxon>Insecta</taxon>
        <taxon>Pterygota</taxon>
        <taxon>Neoptera</taxon>
        <taxon>Endopterygota</taxon>
        <taxon>Diptera</taxon>
        <taxon>Brachycera</taxon>
        <taxon>Muscomorpha</taxon>
        <taxon>Hippoboscoidea</taxon>
        <taxon>Glossinidae</taxon>
        <taxon>Glossina</taxon>
    </lineage>
</organism>
<dbReference type="VEuPathDB" id="VectorBase:GPPI020272"/>
<accession>A0A1B0B689</accession>
<feature type="region of interest" description="Disordered" evidence="1">
    <location>
        <begin position="50"/>
        <end position="81"/>
    </location>
</feature>
<dbReference type="EMBL" id="JXJN01009024">
    <property type="status" value="NOT_ANNOTATED_CDS"/>
    <property type="molecule type" value="Genomic_DNA"/>
</dbReference>
<dbReference type="AlphaFoldDB" id="A0A1B0B689"/>
<name>A0A1B0B689_9MUSC</name>
<dbReference type="EnsemblMetazoa" id="GPPI020272-RA">
    <property type="protein sequence ID" value="GPPI020272-PA"/>
    <property type="gene ID" value="GPPI020272"/>
</dbReference>
<evidence type="ECO:0000256" key="1">
    <source>
        <dbReference type="SAM" id="MobiDB-lite"/>
    </source>
</evidence>